<dbReference type="SFLD" id="SFLDS00005">
    <property type="entry name" value="Isoprenoid_Synthase_Type_I"/>
    <property type="match status" value="1"/>
</dbReference>
<comment type="cofactor">
    <cofactor evidence="1">
        <name>Mg(2+)</name>
        <dbReference type="ChEBI" id="CHEBI:18420"/>
    </cofactor>
</comment>
<keyword evidence="5" id="KW-0460">Magnesium</keyword>
<keyword evidence="3 6" id="KW-0808">Transferase</keyword>
<evidence type="ECO:0000256" key="2">
    <source>
        <dbReference type="ARBA" id="ARBA00006706"/>
    </source>
</evidence>
<dbReference type="PANTHER" id="PTHR12001:SF69">
    <property type="entry name" value="ALL TRANS-POLYPRENYL-DIPHOSPHATE SYNTHASE PDSS1"/>
    <property type="match status" value="1"/>
</dbReference>
<reference evidence="7 8" key="1">
    <citation type="submission" date="2016-01" db="EMBL/GenBank/DDBJ databases">
        <title>Draft Genome Sequences of Seven Thermophilic Sporeformers Isolated from Foods.</title>
        <authorList>
            <person name="Berendsen E.M."/>
            <person name="Wells-Bennik M.H."/>
            <person name="Krawcyk A.O."/>
            <person name="De Jong A."/>
            <person name="Holsappel S."/>
            <person name="Eijlander R.T."/>
            <person name="Kuipers O.P."/>
        </authorList>
    </citation>
    <scope>NUCLEOTIDE SEQUENCE [LARGE SCALE GENOMIC DNA]</scope>
    <source>
        <strain evidence="7 8">B4110</strain>
    </source>
</reference>
<dbReference type="PANTHER" id="PTHR12001">
    <property type="entry name" value="GERANYLGERANYL PYROPHOSPHATE SYNTHASE"/>
    <property type="match status" value="1"/>
</dbReference>
<dbReference type="EMBL" id="LQYW01000186">
    <property type="protein sequence ID" value="KYD22000.1"/>
    <property type="molecule type" value="Genomic_DNA"/>
</dbReference>
<accession>A0A150MBS6</accession>
<dbReference type="GO" id="GO:0004161">
    <property type="term" value="F:dimethylallyltranstransferase activity"/>
    <property type="evidence" value="ECO:0007669"/>
    <property type="project" value="UniProtKB-EC"/>
</dbReference>
<dbReference type="SUPFAM" id="SSF48576">
    <property type="entry name" value="Terpenoid synthases"/>
    <property type="match status" value="1"/>
</dbReference>
<evidence type="ECO:0000256" key="4">
    <source>
        <dbReference type="ARBA" id="ARBA00022723"/>
    </source>
</evidence>
<dbReference type="EC" id="2.5.1.1" evidence="7"/>
<comment type="similarity">
    <text evidence="2 6">Belongs to the FPP/GGPP synthase family.</text>
</comment>
<keyword evidence="4" id="KW-0479">Metal-binding</keyword>
<comment type="caution">
    <text evidence="7">The sequence shown here is derived from an EMBL/GenBank/DDBJ whole genome shotgun (WGS) entry which is preliminary data.</text>
</comment>
<dbReference type="InterPro" id="IPR033965">
    <property type="entry name" value="ComQ"/>
</dbReference>
<evidence type="ECO:0000313" key="8">
    <source>
        <dbReference type="Proteomes" id="UP000075324"/>
    </source>
</evidence>
<dbReference type="GO" id="GO:0004311">
    <property type="term" value="F:geranylgeranyl diphosphate synthase activity"/>
    <property type="evidence" value="ECO:0007669"/>
    <property type="project" value="UniProtKB-EC"/>
</dbReference>
<dbReference type="GO" id="GO:0008299">
    <property type="term" value="P:isoprenoid biosynthetic process"/>
    <property type="evidence" value="ECO:0007669"/>
    <property type="project" value="InterPro"/>
</dbReference>
<dbReference type="CDD" id="cd00867">
    <property type="entry name" value="Trans_IPPS"/>
    <property type="match status" value="1"/>
</dbReference>
<dbReference type="RefSeq" id="WP_097948925.1">
    <property type="nucleotide sequence ID" value="NZ_LQYW01000186.1"/>
</dbReference>
<gene>
    <name evidence="7" type="ORF">B4110_3861</name>
</gene>
<dbReference type="GeneID" id="56924798"/>
<evidence type="ECO:0000313" key="7">
    <source>
        <dbReference type="EMBL" id="KYD22000.1"/>
    </source>
</evidence>
<evidence type="ECO:0000256" key="5">
    <source>
        <dbReference type="ARBA" id="ARBA00022842"/>
    </source>
</evidence>
<dbReference type="PATRIC" id="fig|153151.4.peg.2304"/>
<evidence type="ECO:0000256" key="6">
    <source>
        <dbReference type="RuleBase" id="RU004466"/>
    </source>
</evidence>
<dbReference type="Pfam" id="PF00348">
    <property type="entry name" value="polyprenyl_synt"/>
    <property type="match status" value="1"/>
</dbReference>
<organism evidence="7 8">
    <name type="scientific">Parageobacillus toebii</name>
    <dbReference type="NCBI Taxonomy" id="153151"/>
    <lineage>
        <taxon>Bacteria</taxon>
        <taxon>Bacillati</taxon>
        <taxon>Bacillota</taxon>
        <taxon>Bacilli</taxon>
        <taxon>Bacillales</taxon>
        <taxon>Anoxybacillaceae</taxon>
        <taxon>Parageobacillus</taxon>
    </lineage>
</organism>
<dbReference type="GO" id="GO:0046872">
    <property type="term" value="F:metal ion binding"/>
    <property type="evidence" value="ECO:0007669"/>
    <property type="project" value="UniProtKB-KW"/>
</dbReference>
<dbReference type="GO" id="GO:0004337">
    <property type="term" value="F:(2E,6E)-farnesyl diphosphate synthase activity"/>
    <property type="evidence" value="ECO:0007669"/>
    <property type="project" value="UniProtKB-EC"/>
</dbReference>
<proteinExistence type="inferred from homology"/>
<dbReference type="EC" id="2.5.1.10" evidence="7"/>
<evidence type="ECO:0000256" key="1">
    <source>
        <dbReference type="ARBA" id="ARBA00001946"/>
    </source>
</evidence>
<sequence length="310" mass="35107">MLNIGEMMEKETVKMKMREIVKSCFFVPSLQEAVLTSVEEHAERSDFLFGCLAGMHYQIFSEEVKESERIAAAVELLMLAGDILDDLMDQDSLETSWSKAPLTTSFHMAIGLLLAGQKAIADLPIDDDKKAKAQSYILSRLLQSLNGQHMDVTNGIQTEAEYIEMVKKKSGSLVAMACFVGTALAGAEKNTVIIEKYANDIGIAAQIDNDIDALYRWDEKNDIKAKKKSLPVLYMLASKRDNLLKQYFSNHIDYNELYAQKEKVIQQMEQEGAFYYAKVMSHIYKEKALQEIEKLDVDDRYKSVLKTIIL</sequence>
<protein>
    <submittedName>
        <fullName evidence="7">Dimethylallyltransferase</fullName>
        <ecNumber evidence="7">2.5.1.1</ecNumber>
        <ecNumber evidence="7">2.5.1.10</ecNumber>
        <ecNumber evidence="7">2.5.1.29</ecNumber>
    </submittedName>
</protein>
<dbReference type="Gene3D" id="1.10.600.10">
    <property type="entry name" value="Farnesyl Diphosphate Synthase"/>
    <property type="match status" value="1"/>
</dbReference>
<dbReference type="SFLD" id="SFLDG01211">
    <property type="entry name" value="Competence_Regulatory_Protein"/>
    <property type="match status" value="1"/>
</dbReference>
<dbReference type="EC" id="2.5.1.29" evidence="7"/>
<dbReference type="Proteomes" id="UP000075324">
    <property type="component" value="Unassembled WGS sequence"/>
</dbReference>
<dbReference type="AlphaFoldDB" id="A0A150MBS6"/>
<dbReference type="InterPro" id="IPR008949">
    <property type="entry name" value="Isoprenoid_synthase_dom_sf"/>
</dbReference>
<name>A0A150MBS6_9BACL</name>
<dbReference type="InterPro" id="IPR000092">
    <property type="entry name" value="Polyprenyl_synt"/>
</dbReference>
<evidence type="ECO:0000256" key="3">
    <source>
        <dbReference type="ARBA" id="ARBA00022679"/>
    </source>
</evidence>